<reference evidence="2" key="1">
    <citation type="submission" date="2020-06" db="EMBL/GenBank/DDBJ databases">
        <title>WGS assembly of Ceratodon purpureus strain R40.</title>
        <authorList>
            <person name="Carey S.B."/>
            <person name="Jenkins J."/>
            <person name="Shu S."/>
            <person name="Lovell J.T."/>
            <person name="Sreedasyam A."/>
            <person name="Maumus F."/>
            <person name="Tiley G.P."/>
            <person name="Fernandez-Pozo N."/>
            <person name="Barry K."/>
            <person name="Chen C."/>
            <person name="Wang M."/>
            <person name="Lipzen A."/>
            <person name="Daum C."/>
            <person name="Saski C.A."/>
            <person name="Payton A.C."/>
            <person name="Mcbreen J.C."/>
            <person name="Conrad R.E."/>
            <person name="Kollar L.M."/>
            <person name="Olsson S."/>
            <person name="Huttunen S."/>
            <person name="Landis J.B."/>
            <person name="Wickett N.J."/>
            <person name="Johnson M.G."/>
            <person name="Rensing S.A."/>
            <person name="Grimwood J."/>
            <person name="Schmutz J."/>
            <person name="Mcdaniel S.F."/>
        </authorList>
    </citation>
    <scope>NUCLEOTIDE SEQUENCE</scope>
    <source>
        <strain evidence="2">R40</strain>
    </source>
</reference>
<sequence length="134" mass="15312">MLLGCSKILRHSTGTTKIQAAMFGYEHPILSEVRLISITCGSAHQLIFKVLLILIIVFFELYLFAMLMNGDYLAKCFSFFNCMVLVNRLFSLLQLHVLLSFKALATSVTRCGVTSFYSTPRAYCWIQYWKFCIG</sequence>
<dbReference type="EMBL" id="CM026423">
    <property type="protein sequence ID" value="KAG0583684.1"/>
    <property type="molecule type" value="Genomic_DNA"/>
</dbReference>
<gene>
    <name evidence="2" type="ORF">KC19_3G154800</name>
</gene>
<dbReference type="Proteomes" id="UP000822688">
    <property type="component" value="Chromosome 3"/>
</dbReference>
<keyword evidence="3" id="KW-1185">Reference proteome</keyword>
<comment type="caution">
    <text evidence="2">The sequence shown here is derived from an EMBL/GenBank/DDBJ whole genome shotgun (WGS) entry which is preliminary data.</text>
</comment>
<dbReference type="AlphaFoldDB" id="A0A8T0IIQ3"/>
<protein>
    <submittedName>
        <fullName evidence="2">Uncharacterized protein</fullName>
    </submittedName>
</protein>
<evidence type="ECO:0000256" key="1">
    <source>
        <dbReference type="SAM" id="Phobius"/>
    </source>
</evidence>
<feature type="transmembrane region" description="Helical" evidence="1">
    <location>
        <begin position="46"/>
        <end position="66"/>
    </location>
</feature>
<name>A0A8T0IIQ3_CERPU</name>
<proteinExistence type="predicted"/>
<accession>A0A8T0IIQ3</accession>
<evidence type="ECO:0000313" key="2">
    <source>
        <dbReference type="EMBL" id="KAG0583684.1"/>
    </source>
</evidence>
<feature type="transmembrane region" description="Helical" evidence="1">
    <location>
        <begin position="72"/>
        <end position="90"/>
    </location>
</feature>
<evidence type="ECO:0000313" key="3">
    <source>
        <dbReference type="Proteomes" id="UP000822688"/>
    </source>
</evidence>
<keyword evidence="1" id="KW-0812">Transmembrane</keyword>
<keyword evidence="1" id="KW-1133">Transmembrane helix</keyword>
<organism evidence="2 3">
    <name type="scientific">Ceratodon purpureus</name>
    <name type="common">Fire moss</name>
    <name type="synonym">Dicranum purpureum</name>
    <dbReference type="NCBI Taxonomy" id="3225"/>
    <lineage>
        <taxon>Eukaryota</taxon>
        <taxon>Viridiplantae</taxon>
        <taxon>Streptophyta</taxon>
        <taxon>Embryophyta</taxon>
        <taxon>Bryophyta</taxon>
        <taxon>Bryophytina</taxon>
        <taxon>Bryopsida</taxon>
        <taxon>Dicranidae</taxon>
        <taxon>Pseudoditrichales</taxon>
        <taxon>Ditrichaceae</taxon>
        <taxon>Ceratodon</taxon>
    </lineage>
</organism>
<keyword evidence="1" id="KW-0472">Membrane</keyword>